<dbReference type="InterPro" id="IPR052018">
    <property type="entry name" value="PHP_domain"/>
</dbReference>
<proteinExistence type="predicted"/>
<dbReference type="Pfam" id="PF02811">
    <property type="entry name" value="PHP"/>
    <property type="match status" value="1"/>
</dbReference>
<dbReference type="Gene3D" id="1.10.150.650">
    <property type="match status" value="1"/>
</dbReference>
<dbReference type="GO" id="GO:0035312">
    <property type="term" value="F:5'-3' DNA exonuclease activity"/>
    <property type="evidence" value="ECO:0007669"/>
    <property type="project" value="TreeGrafter"/>
</dbReference>
<sequence length="311" mass="33113">MSADPADSADSAESSDSAVTDDSPDSSDPVVADLHAHTTVSDGTLTLDEVPAAARDAGVDWVAVTDHDRIHPGLDAPVVERDGVRVVRGIELRVDAGFERLDLLGYGVEHTDALDAEIDRLQRDRRERGAAILDAIEERLGVDLDVEPRAGLGRPHIARAIDASDAPYDYAGAFDELIGNDGPCYVARDVTPLDEGLDLLADACALVGLAHPFRYEDVDEALDVARESAAIDAIERFYPYGRAVDDARIDRLAAENDLLRTGGTDAHERTLGVAGLTESAFDPVRERLPEPVSVGEFAAGDSPGAAPDEQD</sequence>
<feature type="domain" description="Polymerase/histidinol phosphatase N-terminal" evidence="2">
    <location>
        <begin position="32"/>
        <end position="96"/>
    </location>
</feature>
<dbReference type="SMART" id="SM00481">
    <property type="entry name" value="POLIIIAc"/>
    <property type="match status" value="1"/>
</dbReference>
<dbReference type="Gene3D" id="3.20.20.140">
    <property type="entry name" value="Metal-dependent hydrolases"/>
    <property type="match status" value="1"/>
</dbReference>
<dbReference type="EMBL" id="CP073695">
    <property type="protein sequence ID" value="QUO48013.1"/>
    <property type="molecule type" value="Genomic_DNA"/>
</dbReference>
<reference evidence="3 4" key="1">
    <citation type="submission" date="2021-03" db="EMBL/GenBank/DDBJ databases">
        <title>Halorubrum sodomense MBLA0099, Whole genome shotgun sequencing.</title>
        <authorList>
            <person name="Seo M.-J."/>
            <person name="Cho E.-S."/>
            <person name="Hwang C.Y."/>
        </authorList>
    </citation>
    <scope>NUCLEOTIDE SEQUENCE [LARGE SCALE GENOMIC DNA]</scope>
    <source>
        <strain evidence="3 4">MBLA0099</strain>
    </source>
</reference>
<dbReference type="KEGG" id="hss:J7656_01215"/>
<dbReference type="PANTHER" id="PTHR42924:SF18">
    <property type="entry name" value="POLYMERASE_HISTIDINOL PHOSPHATASE N-TERMINAL DOMAIN-CONTAINING PROTEIN"/>
    <property type="match status" value="1"/>
</dbReference>
<dbReference type="Proteomes" id="UP000679341">
    <property type="component" value="Chromosome"/>
</dbReference>
<dbReference type="GeneID" id="64826117"/>
<dbReference type="SUPFAM" id="SSF89550">
    <property type="entry name" value="PHP domain-like"/>
    <property type="match status" value="1"/>
</dbReference>
<keyword evidence="4" id="KW-1185">Reference proteome</keyword>
<accession>A0A8T8LLQ1</accession>
<dbReference type="InterPro" id="IPR016195">
    <property type="entry name" value="Pol/histidinol_Pase-like"/>
</dbReference>
<organism evidence="3 4">
    <name type="scientific">Halorubrum ruber</name>
    <dbReference type="NCBI Taxonomy" id="2982524"/>
    <lineage>
        <taxon>Archaea</taxon>
        <taxon>Methanobacteriati</taxon>
        <taxon>Methanobacteriota</taxon>
        <taxon>Stenosarchaea group</taxon>
        <taxon>Halobacteria</taxon>
        <taxon>Halobacteriales</taxon>
        <taxon>Haloferacaceae</taxon>
        <taxon>Halorubrum</taxon>
    </lineage>
</organism>
<dbReference type="GO" id="GO:0004534">
    <property type="term" value="F:5'-3' RNA exonuclease activity"/>
    <property type="evidence" value="ECO:0007669"/>
    <property type="project" value="TreeGrafter"/>
</dbReference>
<dbReference type="InterPro" id="IPR004013">
    <property type="entry name" value="PHP_dom"/>
</dbReference>
<evidence type="ECO:0000259" key="2">
    <source>
        <dbReference type="SMART" id="SM00481"/>
    </source>
</evidence>
<dbReference type="InterPro" id="IPR003141">
    <property type="entry name" value="Pol/His_phosphatase_N"/>
</dbReference>
<evidence type="ECO:0000256" key="1">
    <source>
        <dbReference type="SAM" id="MobiDB-lite"/>
    </source>
</evidence>
<gene>
    <name evidence="3" type="ORF">J7656_01215</name>
</gene>
<dbReference type="AlphaFoldDB" id="A0A8T8LLQ1"/>
<dbReference type="RefSeq" id="WP_211553822.1">
    <property type="nucleotide sequence ID" value="NZ_CP073695.1"/>
</dbReference>
<feature type="region of interest" description="Disordered" evidence="1">
    <location>
        <begin position="1"/>
        <end position="31"/>
    </location>
</feature>
<evidence type="ECO:0000313" key="3">
    <source>
        <dbReference type="EMBL" id="QUO48013.1"/>
    </source>
</evidence>
<evidence type="ECO:0000313" key="4">
    <source>
        <dbReference type="Proteomes" id="UP000679341"/>
    </source>
</evidence>
<protein>
    <submittedName>
        <fullName evidence="3">PHP domain-containing protein</fullName>
    </submittedName>
</protein>
<dbReference type="PANTHER" id="PTHR42924">
    <property type="entry name" value="EXONUCLEASE"/>
    <property type="match status" value="1"/>
</dbReference>
<dbReference type="OrthoDB" id="196608at2157"/>
<feature type="region of interest" description="Disordered" evidence="1">
    <location>
        <begin position="292"/>
        <end position="311"/>
    </location>
</feature>
<name>A0A8T8LLQ1_9EURY</name>